<dbReference type="InterPro" id="IPR003482">
    <property type="entry name" value="Whib"/>
</dbReference>
<organism evidence="13">
    <name type="scientific">hydrothermal vent metagenome</name>
    <dbReference type="NCBI Taxonomy" id="652676"/>
    <lineage>
        <taxon>unclassified sequences</taxon>
        <taxon>metagenomes</taxon>
        <taxon>ecological metagenomes</taxon>
    </lineage>
</organism>
<comment type="cofactor">
    <cofactor evidence="1">
        <name>[4Fe-4S] cluster</name>
        <dbReference type="ChEBI" id="CHEBI:49883"/>
    </cofactor>
</comment>
<evidence type="ECO:0000256" key="7">
    <source>
        <dbReference type="ARBA" id="ARBA00023015"/>
    </source>
</evidence>
<accession>A0A3B0SJW6</accession>
<evidence type="ECO:0000256" key="3">
    <source>
        <dbReference type="ARBA" id="ARBA00022485"/>
    </source>
</evidence>
<dbReference type="GO" id="GO:0051539">
    <property type="term" value="F:4 iron, 4 sulfur cluster binding"/>
    <property type="evidence" value="ECO:0007669"/>
    <property type="project" value="UniProtKB-KW"/>
</dbReference>
<keyword evidence="9" id="KW-1015">Disulfide bond</keyword>
<dbReference type="GO" id="GO:0046872">
    <property type="term" value="F:metal ion binding"/>
    <property type="evidence" value="ECO:0007669"/>
    <property type="project" value="UniProtKB-KW"/>
</dbReference>
<feature type="domain" description="4Fe-4S Wbl-type" evidence="12">
    <location>
        <begin position="21"/>
        <end position="80"/>
    </location>
</feature>
<dbReference type="HAMAP" id="MF_01479">
    <property type="entry name" value="WhiB"/>
    <property type="match status" value="1"/>
</dbReference>
<dbReference type="GO" id="GO:0045892">
    <property type="term" value="P:negative regulation of DNA-templated transcription"/>
    <property type="evidence" value="ECO:0007669"/>
    <property type="project" value="TreeGrafter"/>
</dbReference>
<evidence type="ECO:0000256" key="1">
    <source>
        <dbReference type="ARBA" id="ARBA00001966"/>
    </source>
</evidence>
<keyword evidence="5" id="KW-0408">Iron</keyword>
<sequence>MVMALTDPAFEPIETWRHMASCNGADLDLFFPAGEDDSLTGPALRVCAECPVQQECLDYAVETNQTEGVWGGMTGPDRRRLRRRIRDRERRERAS</sequence>
<evidence type="ECO:0000259" key="12">
    <source>
        <dbReference type="PROSITE" id="PS51674"/>
    </source>
</evidence>
<dbReference type="InterPro" id="IPR034768">
    <property type="entry name" value="4FE4S_WBL"/>
</dbReference>
<evidence type="ECO:0000313" key="13">
    <source>
        <dbReference type="EMBL" id="VAV96633.1"/>
    </source>
</evidence>
<keyword evidence="10" id="KW-0804">Transcription</keyword>
<dbReference type="EMBL" id="UOEK01000104">
    <property type="protein sequence ID" value="VAV96633.1"/>
    <property type="molecule type" value="Genomic_DNA"/>
</dbReference>
<reference evidence="13" key="1">
    <citation type="submission" date="2018-06" db="EMBL/GenBank/DDBJ databases">
        <authorList>
            <person name="Zhirakovskaya E."/>
        </authorList>
    </citation>
    <scope>NUCLEOTIDE SEQUENCE</scope>
</reference>
<dbReference type="Pfam" id="PF02467">
    <property type="entry name" value="Whib"/>
    <property type="match status" value="1"/>
</dbReference>
<evidence type="ECO:0000256" key="11">
    <source>
        <dbReference type="SAM" id="MobiDB-lite"/>
    </source>
</evidence>
<keyword evidence="8" id="KW-0238">DNA-binding</keyword>
<dbReference type="AlphaFoldDB" id="A0A3B0SJW6"/>
<evidence type="ECO:0000256" key="8">
    <source>
        <dbReference type="ARBA" id="ARBA00023125"/>
    </source>
</evidence>
<evidence type="ECO:0000256" key="6">
    <source>
        <dbReference type="ARBA" id="ARBA00023014"/>
    </source>
</evidence>
<evidence type="ECO:0000256" key="9">
    <source>
        <dbReference type="ARBA" id="ARBA00023157"/>
    </source>
</evidence>
<evidence type="ECO:0000256" key="10">
    <source>
        <dbReference type="ARBA" id="ARBA00023163"/>
    </source>
</evidence>
<proteinExistence type="inferred from homology"/>
<evidence type="ECO:0000256" key="5">
    <source>
        <dbReference type="ARBA" id="ARBA00023004"/>
    </source>
</evidence>
<evidence type="ECO:0000256" key="2">
    <source>
        <dbReference type="ARBA" id="ARBA00006597"/>
    </source>
</evidence>
<dbReference type="GO" id="GO:0003677">
    <property type="term" value="F:DNA binding"/>
    <property type="evidence" value="ECO:0007669"/>
    <property type="project" value="UniProtKB-KW"/>
</dbReference>
<evidence type="ECO:0000256" key="4">
    <source>
        <dbReference type="ARBA" id="ARBA00022723"/>
    </source>
</evidence>
<feature type="compositionally biased region" description="Basic and acidic residues" evidence="11">
    <location>
        <begin position="86"/>
        <end position="95"/>
    </location>
</feature>
<keyword evidence="4" id="KW-0479">Metal-binding</keyword>
<keyword evidence="6" id="KW-0411">Iron-sulfur</keyword>
<gene>
    <name evidence="13" type="ORF">MNBD_ACTINO02-3239</name>
</gene>
<feature type="region of interest" description="Disordered" evidence="11">
    <location>
        <begin position="67"/>
        <end position="95"/>
    </location>
</feature>
<name>A0A3B0SJW6_9ZZZZ</name>
<keyword evidence="3" id="KW-0004">4Fe-4S</keyword>
<comment type="similarity">
    <text evidence="2">Belongs to the WhiB family.</text>
</comment>
<dbReference type="GO" id="GO:0047134">
    <property type="term" value="F:protein-disulfide reductase [NAD(P)H] activity"/>
    <property type="evidence" value="ECO:0007669"/>
    <property type="project" value="TreeGrafter"/>
</dbReference>
<protein>
    <recommendedName>
        <fullName evidence="12">4Fe-4S Wbl-type domain-containing protein</fullName>
    </recommendedName>
</protein>
<dbReference type="GO" id="GO:0045454">
    <property type="term" value="P:cell redox homeostasis"/>
    <property type="evidence" value="ECO:0007669"/>
    <property type="project" value="TreeGrafter"/>
</dbReference>
<dbReference type="PANTHER" id="PTHR38839">
    <property type="entry name" value="TRANSCRIPTIONAL REGULATOR WHID-RELATED"/>
    <property type="match status" value="1"/>
</dbReference>
<keyword evidence="7" id="KW-0805">Transcription regulation</keyword>
<dbReference type="PROSITE" id="PS51674">
    <property type="entry name" value="4FE4S_WBL"/>
    <property type="match status" value="1"/>
</dbReference>